<gene>
    <name evidence="2" type="ORF">A2161_00785</name>
</gene>
<organism evidence="2 3">
    <name type="scientific">Candidatus Schekmanbacteria bacterium RBG_13_48_7</name>
    <dbReference type="NCBI Taxonomy" id="1817878"/>
    <lineage>
        <taxon>Bacteria</taxon>
        <taxon>Candidatus Schekmaniibacteriota</taxon>
    </lineage>
</organism>
<protein>
    <recommendedName>
        <fullName evidence="1">Methyltransferase type 11 domain-containing protein</fullName>
    </recommendedName>
</protein>
<dbReference type="Proteomes" id="UP000179266">
    <property type="component" value="Unassembled WGS sequence"/>
</dbReference>
<name>A0A1F7RVW0_9BACT</name>
<dbReference type="EMBL" id="MGDD01000193">
    <property type="protein sequence ID" value="OGL45144.1"/>
    <property type="molecule type" value="Genomic_DNA"/>
</dbReference>
<evidence type="ECO:0000259" key="1">
    <source>
        <dbReference type="Pfam" id="PF08241"/>
    </source>
</evidence>
<dbReference type="InterPro" id="IPR029063">
    <property type="entry name" value="SAM-dependent_MTases_sf"/>
</dbReference>
<dbReference type="Gene3D" id="3.40.50.150">
    <property type="entry name" value="Vaccinia Virus protein VP39"/>
    <property type="match status" value="1"/>
</dbReference>
<reference evidence="2 3" key="1">
    <citation type="journal article" date="2016" name="Nat. Commun.">
        <title>Thousands of microbial genomes shed light on interconnected biogeochemical processes in an aquifer system.</title>
        <authorList>
            <person name="Anantharaman K."/>
            <person name="Brown C.T."/>
            <person name="Hug L.A."/>
            <person name="Sharon I."/>
            <person name="Castelle C.J."/>
            <person name="Probst A.J."/>
            <person name="Thomas B.C."/>
            <person name="Singh A."/>
            <person name="Wilkins M.J."/>
            <person name="Karaoz U."/>
            <person name="Brodie E.L."/>
            <person name="Williams K.H."/>
            <person name="Hubbard S.S."/>
            <person name="Banfield J.F."/>
        </authorList>
    </citation>
    <scope>NUCLEOTIDE SEQUENCE [LARGE SCALE GENOMIC DNA]</scope>
</reference>
<dbReference type="InterPro" id="IPR013216">
    <property type="entry name" value="Methyltransf_11"/>
</dbReference>
<dbReference type="CDD" id="cd02440">
    <property type="entry name" value="AdoMet_MTases"/>
    <property type="match status" value="1"/>
</dbReference>
<comment type="caution">
    <text evidence="2">The sequence shown here is derived from an EMBL/GenBank/DDBJ whole genome shotgun (WGS) entry which is preliminary data.</text>
</comment>
<sequence>MIDSHIDGLVADIGCGPGLFLKPLIPPVKVIGVDLSEEMLLLARKNFISPVQGNCYQLPLKSLSCHLVTCIGVLQCFEDPAPVIKELSRITHSKGSIIIVTHNAHSVIRKLAPRKGFKHLISKELIEKWFDSEGFHVILLYGIHYPSLKPRKINRFTQFHNMFCTTLIWRFQKN</sequence>
<accession>A0A1F7RVW0</accession>
<dbReference type="PANTHER" id="PTHR43591">
    <property type="entry name" value="METHYLTRANSFERASE"/>
    <property type="match status" value="1"/>
</dbReference>
<evidence type="ECO:0000313" key="3">
    <source>
        <dbReference type="Proteomes" id="UP000179266"/>
    </source>
</evidence>
<feature type="domain" description="Methyltransferase type 11" evidence="1">
    <location>
        <begin position="12"/>
        <end position="99"/>
    </location>
</feature>
<dbReference type="Pfam" id="PF08241">
    <property type="entry name" value="Methyltransf_11"/>
    <property type="match status" value="1"/>
</dbReference>
<dbReference type="AlphaFoldDB" id="A0A1F7RVW0"/>
<dbReference type="GO" id="GO:0008757">
    <property type="term" value="F:S-adenosylmethionine-dependent methyltransferase activity"/>
    <property type="evidence" value="ECO:0007669"/>
    <property type="project" value="InterPro"/>
</dbReference>
<proteinExistence type="predicted"/>
<evidence type="ECO:0000313" key="2">
    <source>
        <dbReference type="EMBL" id="OGL45144.1"/>
    </source>
</evidence>
<dbReference type="SUPFAM" id="SSF53335">
    <property type="entry name" value="S-adenosyl-L-methionine-dependent methyltransferases"/>
    <property type="match status" value="1"/>
</dbReference>